<protein>
    <submittedName>
        <fullName evidence="3">Uncharacterized protein</fullName>
    </submittedName>
</protein>
<keyword evidence="1" id="KW-0805">Transcription regulation</keyword>
<proteinExistence type="predicted"/>
<evidence type="ECO:0000256" key="1">
    <source>
        <dbReference type="ARBA" id="ARBA00023015"/>
    </source>
</evidence>
<evidence type="ECO:0000256" key="2">
    <source>
        <dbReference type="ARBA" id="ARBA00023163"/>
    </source>
</evidence>
<evidence type="ECO:0000313" key="3">
    <source>
        <dbReference type="EMBL" id="MBB4866853.1"/>
    </source>
</evidence>
<dbReference type="EMBL" id="JACHLI010000032">
    <property type="protein sequence ID" value="MBB4866853.1"/>
    <property type="molecule type" value="Genomic_DNA"/>
</dbReference>
<dbReference type="Proteomes" id="UP000566995">
    <property type="component" value="Unassembled WGS sequence"/>
</dbReference>
<organism evidence="3 4">
    <name type="scientific">Pseudomonas nitroreducens</name>
    <dbReference type="NCBI Taxonomy" id="46680"/>
    <lineage>
        <taxon>Bacteria</taxon>
        <taxon>Pseudomonadati</taxon>
        <taxon>Pseudomonadota</taxon>
        <taxon>Gammaproteobacteria</taxon>
        <taxon>Pseudomonadales</taxon>
        <taxon>Pseudomonadaceae</taxon>
        <taxon>Pseudomonas</taxon>
    </lineage>
</organism>
<evidence type="ECO:0000313" key="4">
    <source>
        <dbReference type="Proteomes" id="UP000566995"/>
    </source>
</evidence>
<dbReference type="Pfam" id="PF03333">
    <property type="entry name" value="PapB"/>
    <property type="match status" value="1"/>
</dbReference>
<dbReference type="AlphaFoldDB" id="A0A7W7KRD0"/>
<comment type="caution">
    <text evidence="3">The sequence shown here is derived from an EMBL/GenBank/DDBJ whole genome shotgun (WGS) entry which is preliminary data.</text>
</comment>
<gene>
    <name evidence="3" type="ORF">HNP46_005760</name>
</gene>
<name>A0A7W7KRD0_PSENT</name>
<accession>A0A7W7KRD0</accession>
<dbReference type="InterPro" id="IPR004356">
    <property type="entry name" value="Adhesin_operon_reg_prot"/>
</dbReference>
<reference evidence="3 4" key="1">
    <citation type="submission" date="2020-08" db="EMBL/GenBank/DDBJ databases">
        <title>Functional genomics of gut bacteria from endangered species of beetles.</title>
        <authorList>
            <person name="Carlos-Shanley C."/>
        </authorList>
    </citation>
    <scope>NUCLEOTIDE SEQUENCE [LARGE SCALE GENOMIC DNA]</scope>
    <source>
        <strain evidence="3 4">S00179</strain>
    </source>
</reference>
<sequence>MAGTRADSQRVVDSLRAHLVDGQDAKVAQAKHGVSASEFSRLYKSLRVQHVRAMSLAPFYSLAQQA</sequence>
<keyword evidence="2" id="KW-0804">Transcription</keyword>
<dbReference type="InterPro" id="IPR053721">
    <property type="entry name" value="Fimbrial_Adhesin_Reg"/>
</dbReference>
<dbReference type="Gene3D" id="1.10.10.2690">
    <property type="match status" value="1"/>
</dbReference>
<dbReference type="GO" id="GO:0006355">
    <property type="term" value="P:regulation of DNA-templated transcription"/>
    <property type="evidence" value="ECO:0007669"/>
    <property type="project" value="InterPro"/>
</dbReference>